<name>A0A7C1X5M0_9PSED</name>
<sequence>MVLSDGHDLKTGNAEIYLHGKAKKVSGPDDIRIDPEDGSELKYWSNKFGVTKQDINVAVDKVGDSLTAVTSYFRAGR</sequence>
<organism evidence="1">
    <name type="scientific">Pseudomonas graminis</name>
    <dbReference type="NCBI Taxonomy" id="158627"/>
    <lineage>
        <taxon>Bacteria</taxon>
        <taxon>Pseudomonadati</taxon>
        <taxon>Pseudomonadota</taxon>
        <taxon>Gammaproteobacteria</taxon>
        <taxon>Pseudomonadales</taxon>
        <taxon>Pseudomonadaceae</taxon>
        <taxon>Pseudomonas</taxon>
    </lineage>
</organism>
<reference evidence="1" key="1">
    <citation type="journal article" date="2020" name="mSystems">
        <title>Genome- and Community-Level Interaction Insights into Carbon Utilization and Element Cycling Functions of Hydrothermarchaeota in Hydrothermal Sediment.</title>
        <authorList>
            <person name="Zhou Z."/>
            <person name="Liu Y."/>
            <person name="Xu W."/>
            <person name="Pan J."/>
            <person name="Luo Z.H."/>
            <person name="Li M."/>
        </authorList>
    </citation>
    <scope>NUCLEOTIDE SEQUENCE [LARGE SCALE GENOMIC DNA]</scope>
    <source>
        <strain evidence="1">SpSt-200</strain>
    </source>
</reference>
<dbReference type="AlphaFoldDB" id="A0A7C1X5M0"/>
<gene>
    <name evidence="1" type="ORF">ENP23_12290</name>
</gene>
<dbReference type="Pfam" id="PF12244">
    <property type="entry name" value="DUF3606"/>
    <property type="match status" value="1"/>
</dbReference>
<accession>A0A7C1X5M0</accession>
<dbReference type="InterPro" id="IPR022037">
    <property type="entry name" value="DUF3606"/>
</dbReference>
<evidence type="ECO:0000313" key="1">
    <source>
        <dbReference type="EMBL" id="HEF26547.1"/>
    </source>
</evidence>
<protein>
    <submittedName>
        <fullName evidence="1">DUF3606 domain-containing protein</fullName>
    </submittedName>
</protein>
<proteinExistence type="predicted"/>
<dbReference type="EMBL" id="DSIN01000021">
    <property type="protein sequence ID" value="HEF26547.1"/>
    <property type="molecule type" value="Genomic_DNA"/>
</dbReference>
<comment type="caution">
    <text evidence="1">The sequence shown here is derived from an EMBL/GenBank/DDBJ whole genome shotgun (WGS) entry which is preliminary data.</text>
</comment>